<reference evidence="2 3" key="1">
    <citation type="submission" date="2024-04" db="EMBL/GenBank/DDBJ databases">
        <authorList>
            <person name="Waldvogel A.-M."/>
            <person name="Schoenle A."/>
        </authorList>
    </citation>
    <scope>NUCLEOTIDE SEQUENCE [LARGE SCALE GENOMIC DNA]</scope>
</reference>
<keyword evidence="3" id="KW-1185">Reference proteome</keyword>
<proteinExistence type="predicted"/>
<gene>
    <name evidence="2" type="ORF">KC01_LOCUS20298</name>
</gene>
<dbReference type="EMBL" id="OZ035841">
    <property type="protein sequence ID" value="CAL1590853.1"/>
    <property type="molecule type" value="Genomic_DNA"/>
</dbReference>
<protein>
    <recommendedName>
        <fullName evidence="1">SUN domain-containing protein</fullName>
    </recommendedName>
</protein>
<evidence type="ECO:0000259" key="1">
    <source>
        <dbReference type="Pfam" id="PF07738"/>
    </source>
</evidence>
<dbReference type="Proteomes" id="UP001497482">
    <property type="component" value="Chromosome 19"/>
</dbReference>
<evidence type="ECO:0000313" key="2">
    <source>
        <dbReference type="EMBL" id="CAL1590853.1"/>
    </source>
</evidence>
<sequence length="93" mass="10446">MTQTGDSVQTFEILERHKEETFRYVRVEIHDNHGHDVVTCVYSFRVDTACSTSSLVSCPVGHCLFHLLITCLRAQVDTACSTSSLSPAQWTLQ</sequence>
<evidence type="ECO:0000313" key="3">
    <source>
        <dbReference type="Proteomes" id="UP001497482"/>
    </source>
</evidence>
<dbReference type="AlphaFoldDB" id="A0AAV2KQ03"/>
<dbReference type="Gene3D" id="2.60.120.260">
    <property type="entry name" value="Galactose-binding domain-like"/>
    <property type="match status" value="1"/>
</dbReference>
<name>A0AAV2KQ03_KNICA</name>
<organism evidence="2 3">
    <name type="scientific">Knipowitschia caucasica</name>
    <name type="common">Caucasian dwarf goby</name>
    <name type="synonym">Pomatoschistus caucasicus</name>
    <dbReference type="NCBI Taxonomy" id="637954"/>
    <lineage>
        <taxon>Eukaryota</taxon>
        <taxon>Metazoa</taxon>
        <taxon>Chordata</taxon>
        <taxon>Craniata</taxon>
        <taxon>Vertebrata</taxon>
        <taxon>Euteleostomi</taxon>
        <taxon>Actinopterygii</taxon>
        <taxon>Neopterygii</taxon>
        <taxon>Teleostei</taxon>
        <taxon>Neoteleostei</taxon>
        <taxon>Acanthomorphata</taxon>
        <taxon>Gobiaria</taxon>
        <taxon>Gobiiformes</taxon>
        <taxon>Gobioidei</taxon>
        <taxon>Gobiidae</taxon>
        <taxon>Gobiinae</taxon>
        <taxon>Knipowitschia</taxon>
    </lineage>
</organism>
<dbReference type="Pfam" id="PF07738">
    <property type="entry name" value="Sad1_UNC"/>
    <property type="match status" value="1"/>
</dbReference>
<accession>A0AAV2KQ03</accession>
<feature type="domain" description="SUN" evidence="1">
    <location>
        <begin position="3"/>
        <end position="46"/>
    </location>
</feature>
<dbReference type="InterPro" id="IPR012919">
    <property type="entry name" value="SUN_dom"/>
</dbReference>